<sequence>MLLSRDAILAAPIPTSDVEVPEWGGTVRIRALSARARVDLLDAIYANDAAHTAWKEDQALPEVEREGLPRVDLYEQAILTVIFGIVDENGDQMFSVADYDAFAELDYQTIVSLWQAMQEHARRDPESLKKNSAPARKGASSSGSLSRSAKR</sequence>
<gene>
    <name evidence="2" type="ORF">SB4_10640</name>
</gene>
<accession>A0A147IT85</accession>
<dbReference type="PATRIC" id="fig|33051.4.peg.2880"/>
<evidence type="ECO:0000256" key="1">
    <source>
        <dbReference type="SAM" id="MobiDB-lite"/>
    </source>
</evidence>
<comment type="caution">
    <text evidence="2">The sequence shown here is derived from an EMBL/GenBank/DDBJ whole genome shotgun (WGS) entry which is preliminary data.</text>
</comment>
<dbReference type="AlphaFoldDB" id="A0A147IT85"/>
<evidence type="ECO:0008006" key="4">
    <source>
        <dbReference type="Google" id="ProtNLM"/>
    </source>
</evidence>
<dbReference type="EMBL" id="LDTE01000063">
    <property type="protein sequence ID" value="KTT98697.1"/>
    <property type="molecule type" value="Genomic_DNA"/>
</dbReference>
<evidence type="ECO:0000313" key="3">
    <source>
        <dbReference type="Proteomes" id="UP000074072"/>
    </source>
</evidence>
<dbReference type="RefSeq" id="WP_058752537.1">
    <property type="nucleotide sequence ID" value="NZ_LDTE01000063.1"/>
</dbReference>
<name>A0A147IT85_9SPHN</name>
<organism evidence="2 3">
    <name type="scientific">Sphingomonas sanguinis</name>
    <dbReference type="NCBI Taxonomy" id="33051"/>
    <lineage>
        <taxon>Bacteria</taxon>
        <taxon>Pseudomonadati</taxon>
        <taxon>Pseudomonadota</taxon>
        <taxon>Alphaproteobacteria</taxon>
        <taxon>Sphingomonadales</taxon>
        <taxon>Sphingomonadaceae</taxon>
        <taxon>Sphingomonas</taxon>
    </lineage>
</organism>
<protein>
    <recommendedName>
        <fullName evidence="4">Tail assembly chaperone</fullName>
    </recommendedName>
</protein>
<feature type="region of interest" description="Disordered" evidence="1">
    <location>
        <begin position="122"/>
        <end position="151"/>
    </location>
</feature>
<dbReference type="Proteomes" id="UP000074072">
    <property type="component" value="Unassembled WGS sequence"/>
</dbReference>
<evidence type="ECO:0000313" key="2">
    <source>
        <dbReference type="EMBL" id="KTT98697.1"/>
    </source>
</evidence>
<feature type="compositionally biased region" description="Low complexity" evidence="1">
    <location>
        <begin position="135"/>
        <end position="151"/>
    </location>
</feature>
<proteinExistence type="predicted"/>
<dbReference type="Gene3D" id="3.30.2220.20">
    <property type="entry name" value="Phage tail assembly chaperone gp13-like"/>
    <property type="match status" value="1"/>
</dbReference>
<reference evidence="2 3" key="1">
    <citation type="journal article" date="2016" name="Front. Microbiol.">
        <title>Genomic Resource of Rice Seed Associated Bacteria.</title>
        <authorList>
            <person name="Midha S."/>
            <person name="Bansal K."/>
            <person name="Sharma S."/>
            <person name="Kumar N."/>
            <person name="Patil P.P."/>
            <person name="Chaudhry V."/>
            <person name="Patil P.B."/>
        </authorList>
    </citation>
    <scope>NUCLEOTIDE SEQUENCE [LARGE SCALE GENOMIC DNA]</scope>
    <source>
        <strain evidence="2 3">SB4</strain>
    </source>
</reference>
<dbReference type="InterPro" id="IPR038556">
    <property type="entry name" value="TAC_Gp13-like_sf"/>
</dbReference>
<dbReference type="OrthoDB" id="7584736at2"/>